<evidence type="ECO:0000256" key="8">
    <source>
        <dbReference type="ARBA" id="ARBA00023125"/>
    </source>
</evidence>
<evidence type="ECO:0000313" key="15">
    <source>
        <dbReference type="Proteomes" id="UP000192783"/>
    </source>
</evidence>
<evidence type="ECO:0000256" key="6">
    <source>
        <dbReference type="ARBA" id="ARBA00023004"/>
    </source>
</evidence>
<reference evidence="14 15" key="1">
    <citation type="submission" date="2017-04" db="EMBL/GenBank/DDBJ databases">
        <authorList>
            <person name="Afonso C.L."/>
            <person name="Miller P.J."/>
            <person name="Scott M.A."/>
            <person name="Spackman E."/>
            <person name="Goraichik I."/>
            <person name="Dimitrov K.M."/>
            <person name="Suarez D.L."/>
            <person name="Swayne D.E."/>
        </authorList>
    </citation>
    <scope>NUCLEOTIDE SEQUENCE [LARGE SCALE GENOMIC DNA]</scope>
    <source>
        <strain evidence="14 15">DSM 13146</strain>
    </source>
</reference>
<accession>A0A1W1WZR3</accession>
<keyword evidence="15" id="KW-1185">Reference proteome</keyword>
<evidence type="ECO:0000256" key="10">
    <source>
        <dbReference type="ARBA" id="ARBA00023239"/>
    </source>
</evidence>
<feature type="binding site" evidence="12">
    <location>
        <position position="199"/>
    </location>
    <ligand>
        <name>[4Fe-4S] cluster</name>
        <dbReference type="ChEBI" id="CHEBI:49883"/>
    </ligand>
</feature>
<dbReference type="GO" id="GO:0003677">
    <property type="term" value="F:DNA binding"/>
    <property type="evidence" value="ECO:0007669"/>
    <property type="project" value="UniProtKB-UniRule"/>
</dbReference>
<dbReference type="InterPro" id="IPR005759">
    <property type="entry name" value="Nth"/>
</dbReference>
<comment type="function">
    <text evidence="12">DNA repair enzyme that has both DNA N-glycosylase activity and AP-lyase activity. The DNA N-glycosylase activity releases various damaged pyrimidines from DNA by cleaving the N-glycosidic bond, leaving an AP (apurinic/apyrimidinic) site. The AP-lyase activity cleaves the phosphodiester bond 3' to the AP site by a beta-elimination, leaving a 3'-terminal unsaturated sugar and a product with a terminal 5'-phosphate.</text>
</comment>
<evidence type="ECO:0000256" key="2">
    <source>
        <dbReference type="ARBA" id="ARBA00022485"/>
    </source>
</evidence>
<dbReference type="Pfam" id="PF00730">
    <property type="entry name" value="HhH-GPD"/>
    <property type="match status" value="1"/>
</dbReference>
<dbReference type="GO" id="GO:0006285">
    <property type="term" value="P:base-excision repair, AP site formation"/>
    <property type="evidence" value="ECO:0007669"/>
    <property type="project" value="TreeGrafter"/>
</dbReference>
<keyword evidence="2 12" id="KW-0004">4Fe-4S</keyword>
<evidence type="ECO:0000256" key="5">
    <source>
        <dbReference type="ARBA" id="ARBA00022801"/>
    </source>
</evidence>
<keyword evidence="6 12" id="KW-0408">Iron</keyword>
<evidence type="ECO:0000259" key="13">
    <source>
        <dbReference type="SMART" id="SM00478"/>
    </source>
</evidence>
<evidence type="ECO:0000256" key="12">
    <source>
        <dbReference type="HAMAP-Rule" id="MF_00942"/>
    </source>
</evidence>
<keyword evidence="7 12" id="KW-0411">Iron-sulfur</keyword>
<dbReference type="GO" id="GO:0046872">
    <property type="term" value="F:metal ion binding"/>
    <property type="evidence" value="ECO:0007669"/>
    <property type="project" value="UniProtKB-KW"/>
</dbReference>
<evidence type="ECO:0000256" key="1">
    <source>
        <dbReference type="ARBA" id="ARBA00008343"/>
    </source>
</evidence>
<dbReference type="Gene3D" id="1.10.340.30">
    <property type="entry name" value="Hypothetical protein, domain 2"/>
    <property type="match status" value="1"/>
</dbReference>
<dbReference type="InterPro" id="IPR023170">
    <property type="entry name" value="HhH_base_excis_C"/>
</dbReference>
<keyword evidence="5 12" id="KW-0378">Hydrolase</keyword>
<dbReference type="PIRSF" id="PIRSF001435">
    <property type="entry name" value="Nth"/>
    <property type="match status" value="1"/>
</dbReference>
<dbReference type="Pfam" id="PF00633">
    <property type="entry name" value="HHH"/>
    <property type="match status" value="1"/>
</dbReference>
<keyword evidence="11 12" id="KW-0326">Glycosidase</keyword>
<keyword evidence="3 12" id="KW-0479">Metal-binding</keyword>
<proteinExistence type="inferred from homology"/>
<gene>
    <name evidence="12" type="primary">nth</name>
    <name evidence="14" type="ORF">SAMN02746041_00125</name>
</gene>
<dbReference type="GO" id="GO:0051539">
    <property type="term" value="F:4 iron, 4 sulfur cluster binding"/>
    <property type="evidence" value="ECO:0007669"/>
    <property type="project" value="UniProtKB-UniRule"/>
</dbReference>
<keyword evidence="14" id="KW-0540">Nuclease</keyword>
<comment type="similarity">
    <text evidence="1 12">Belongs to the Nth/MutY family.</text>
</comment>
<dbReference type="HAMAP" id="MF_00942">
    <property type="entry name" value="Nth"/>
    <property type="match status" value="1"/>
</dbReference>
<keyword evidence="8 12" id="KW-0238">DNA-binding</keyword>
<evidence type="ECO:0000256" key="7">
    <source>
        <dbReference type="ARBA" id="ARBA00023014"/>
    </source>
</evidence>
<dbReference type="InterPro" id="IPR011257">
    <property type="entry name" value="DNA_glycosylase"/>
</dbReference>
<organism evidence="14 15">
    <name type="scientific">Desulfacinum hydrothermale DSM 13146</name>
    <dbReference type="NCBI Taxonomy" id="1121390"/>
    <lineage>
        <taxon>Bacteria</taxon>
        <taxon>Pseudomonadati</taxon>
        <taxon>Thermodesulfobacteriota</taxon>
        <taxon>Syntrophobacteria</taxon>
        <taxon>Syntrophobacterales</taxon>
        <taxon>Syntrophobacteraceae</taxon>
        <taxon>Desulfacinum</taxon>
    </lineage>
</organism>
<comment type="catalytic activity">
    <reaction evidence="12">
        <text>2'-deoxyribonucleotide-(2'-deoxyribose 5'-phosphate)-2'-deoxyribonucleotide-DNA = a 3'-end 2'-deoxyribonucleotide-(2,3-dehydro-2,3-deoxyribose 5'-phosphate)-DNA + a 5'-end 5'-phospho-2'-deoxyribonucleoside-DNA + H(+)</text>
        <dbReference type="Rhea" id="RHEA:66592"/>
        <dbReference type="Rhea" id="RHEA-COMP:13180"/>
        <dbReference type="Rhea" id="RHEA-COMP:16897"/>
        <dbReference type="Rhea" id="RHEA-COMP:17067"/>
        <dbReference type="ChEBI" id="CHEBI:15378"/>
        <dbReference type="ChEBI" id="CHEBI:136412"/>
        <dbReference type="ChEBI" id="CHEBI:157695"/>
        <dbReference type="ChEBI" id="CHEBI:167181"/>
        <dbReference type="EC" id="4.2.99.18"/>
    </reaction>
</comment>
<dbReference type="OrthoDB" id="9800977at2"/>
<evidence type="ECO:0000256" key="11">
    <source>
        <dbReference type="ARBA" id="ARBA00023295"/>
    </source>
</evidence>
<keyword evidence="14" id="KW-0255">Endonuclease</keyword>
<dbReference type="GO" id="GO:0019104">
    <property type="term" value="F:DNA N-glycosylase activity"/>
    <property type="evidence" value="ECO:0007669"/>
    <property type="project" value="UniProtKB-UniRule"/>
</dbReference>
<keyword evidence="9 12" id="KW-0234">DNA repair</keyword>
<dbReference type="EMBL" id="FWXF01000001">
    <property type="protein sequence ID" value="SMC16631.1"/>
    <property type="molecule type" value="Genomic_DNA"/>
</dbReference>
<dbReference type="PANTHER" id="PTHR10359">
    <property type="entry name" value="A/G-SPECIFIC ADENINE GLYCOSYLASE/ENDONUCLEASE III"/>
    <property type="match status" value="1"/>
</dbReference>
<feature type="binding site" evidence="12">
    <location>
        <position position="205"/>
    </location>
    <ligand>
        <name>[4Fe-4S] cluster</name>
        <dbReference type="ChEBI" id="CHEBI:49883"/>
    </ligand>
</feature>
<dbReference type="NCBIfam" id="TIGR01083">
    <property type="entry name" value="nth"/>
    <property type="match status" value="1"/>
</dbReference>
<evidence type="ECO:0000256" key="3">
    <source>
        <dbReference type="ARBA" id="ARBA00022723"/>
    </source>
</evidence>
<dbReference type="EC" id="4.2.99.18" evidence="12"/>
<dbReference type="PANTHER" id="PTHR10359:SF18">
    <property type="entry name" value="ENDONUCLEASE III"/>
    <property type="match status" value="1"/>
</dbReference>
<dbReference type="SUPFAM" id="SSF48150">
    <property type="entry name" value="DNA-glycosylase"/>
    <property type="match status" value="1"/>
</dbReference>
<dbReference type="SMART" id="SM00478">
    <property type="entry name" value="ENDO3c"/>
    <property type="match status" value="1"/>
</dbReference>
<dbReference type="InterPro" id="IPR003265">
    <property type="entry name" value="HhH-GPD_domain"/>
</dbReference>
<dbReference type="AlphaFoldDB" id="A0A1W1WZR3"/>
<dbReference type="GO" id="GO:0140078">
    <property type="term" value="F:class I DNA-(apurinic or apyrimidinic site) endonuclease activity"/>
    <property type="evidence" value="ECO:0007669"/>
    <property type="project" value="UniProtKB-EC"/>
</dbReference>
<feature type="binding site" evidence="12">
    <location>
        <position position="189"/>
    </location>
    <ligand>
        <name>[4Fe-4S] cluster</name>
        <dbReference type="ChEBI" id="CHEBI:49883"/>
    </ligand>
</feature>
<evidence type="ECO:0000256" key="4">
    <source>
        <dbReference type="ARBA" id="ARBA00022763"/>
    </source>
</evidence>
<dbReference type="RefSeq" id="WP_084055608.1">
    <property type="nucleotide sequence ID" value="NZ_FWXF01000001.1"/>
</dbReference>
<feature type="domain" description="HhH-GPD" evidence="13">
    <location>
        <begin position="39"/>
        <end position="187"/>
    </location>
</feature>
<dbReference type="FunFam" id="1.10.340.30:FF:000001">
    <property type="entry name" value="Endonuclease III"/>
    <property type="match status" value="1"/>
</dbReference>
<evidence type="ECO:0000256" key="9">
    <source>
        <dbReference type="ARBA" id="ARBA00023204"/>
    </source>
</evidence>
<keyword evidence="4 12" id="KW-0227">DNA damage</keyword>
<sequence>MRDSAAADKRVEALRRLYPEASLELVFDNPFQLLISVILSAQCTDARVNQVTRVLFSRCPTPQDILALSQEELEEMVRPTGFFRNKAKAVRACCQELVDRYGGRVPGTLEEFVRLPGVGRKTAAMVLGNALGVHEGIAVDTHVKRVSQRLGLSSAKTPEKIEADLMQLLPREDWTWFSNALILHGRRVCKARKPDCQACGLAPWCPYPDQA</sequence>
<evidence type="ECO:0000313" key="14">
    <source>
        <dbReference type="EMBL" id="SMC16631.1"/>
    </source>
</evidence>
<dbReference type="Gene3D" id="1.10.1670.10">
    <property type="entry name" value="Helix-hairpin-Helix base-excision DNA repair enzymes (C-terminal)"/>
    <property type="match status" value="1"/>
</dbReference>
<dbReference type="InterPro" id="IPR000445">
    <property type="entry name" value="HhH_motif"/>
</dbReference>
<dbReference type="FunFam" id="1.10.1670.10:FF:000001">
    <property type="entry name" value="Endonuclease III"/>
    <property type="match status" value="1"/>
</dbReference>
<protein>
    <recommendedName>
        <fullName evidence="12">Endonuclease III</fullName>
        <ecNumber evidence="12">4.2.99.18</ecNumber>
    </recommendedName>
    <alternativeName>
        <fullName evidence="12">DNA-(apurinic or apyrimidinic site) lyase</fullName>
    </alternativeName>
</protein>
<dbReference type="STRING" id="1121390.SAMN02746041_00125"/>
<comment type="cofactor">
    <cofactor evidence="12">
        <name>[4Fe-4S] cluster</name>
        <dbReference type="ChEBI" id="CHEBI:49883"/>
    </cofactor>
    <text evidence="12">Binds 1 [4Fe-4S] cluster.</text>
</comment>
<feature type="binding site" evidence="12">
    <location>
        <position position="196"/>
    </location>
    <ligand>
        <name>[4Fe-4S] cluster</name>
        <dbReference type="ChEBI" id="CHEBI:49883"/>
    </ligand>
</feature>
<keyword evidence="10 12" id="KW-0456">Lyase</keyword>
<dbReference type="Proteomes" id="UP000192783">
    <property type="component" value="Unassembled WGS sequence"/>
</dbReference>
<dbReference type="CDD" id="cd00056">
    <property type="entry name" value="ENDO3c"/>
    <property type="match status" value="1"/>
</dbReference>
<name>A0A1W1WZR3_9BACT</name>